<protein>
    <submittedName>
        <fullName evidence="3">Uncharacterized protein</fullName>
    </submittedName>
</protein>
<dbReference type="SUPFAM" id="SSF50965">
    <property type="entry name" value="Galactose oxidase, central domain"/>
    <property type="match status" value="1"/>
</dbReference>
<proteinExistence type="predicted"/>
<evidence type="ECO:0000313" key="4">
    <source>
        <dbReference type="Proteomes" id="UP000253551"/>
    </source>
</evidence>
<dbReference type="Pfam" id="PF20843">
    <property type="entry name" value="Rax2_3"/>
    <property type="match status" value="1"/>
</dbReference>
<dbReference type="InterPro" id="IPR048266">
    <property type="entry name" value="Rax2-like_second"/>
</dbReference>
<feature type="non-terminal residue" evidence="3">
    <location>
        <position position="1"/>
    </location>
</feature>
<evidence type="ECO:0000313" key="3">
    <source>
        <dbReference type="EMBL" id="RCH80850.1"/>
    </source>
</evidence>
<dbReference type="InterPro" id="IPR011043">
    <property type="entry name" value="Gal_Oxase/kelch_b-propeller"/>
</dbReference>
<sequence length="513" mass="55907">STLRLGFVGNYAGVSNIDSQQQFESLSGFSSTLVKQQGKAGSFDKVGTFEGGNITCSCSFQNGDIYFGGFFATVNQQLTVNHITKYSTQNNQFQALGQGLDGPVYTLYCDQVEQILYVGGNFSVLNNSDTFGNAVQWSLSNNSWVPLPWKGFNGPVYTITRNIKQNTLLFGGRFDATGDNQFFNSNTSQVVAMSSPLATVSSGNGEFNSNASSIVCPSKSSPTDNVEQAWYLQEGVPGYWDANFNNPIQPTVFRLSNTHTDRGTLLFYVLALGSNEVYQLSYTDPVTQATTFCASDCLLSNDTYQDFTVVNSISTSGIRIYIKSWYGSGGGLGYVQIFESDVSINPSLNNASLCSSSSISPYFTKTVINGDWKEVYVYGYYRNVLEATVPYASLAASNLSIVYQPNIPTQGLYEVYATTPGCVGSSNCYERTQVDYQFEFQPNVVTTLRVNQKVYSDTRILIYSGIISPVSANFRPSLTLAPASNASAPSQGDFVSIMADTLEFIRNSSGVPL</sequence>
<dbReference type="Pfam" id="PF20842">
    <property type="entry name" value="Rax2_2"/>
    <property type="match status" value="1"/>
</dbReference>
<accession>A0A367IT28</accession>
<feature type="non-terminal residue" evidence="3">
    <location>
        <position position="513"/>
    </location>
</feature>
<dbReference type="EMBL" id="PJQM01005790">
    <property type="protein sequence ID" value="RCH80850.1"/>
    <property type="molecule type" value="Genomic_DNA"/>
</dbReference>
<gene>
    <name evidence="3" type="ORF">CU098_002354</name>
</gene>
<keyword evidence="4" id="KW-1185">Reference proteome</keyword>
<dbReference type="STRING" id="4846.A0A367IT28"/>
<dbReference type="PANTHER" id="PTHR31778:SF2">
    <property type="entry name" value="BUD SITE SELECTION PROTEIN RAX2"/>
    <property type="match status" value="1"/>
</dbReference>
<feature type="domain" description="Rax2-like second" evidence="1">
    <location>
        <begin position="187"/>
        <end position="332"/>
    </location>
</feature>
<evidence type="ECO:0000259" key="1">
    <source>
        <dbReference type="Pfam" id="PF20842"/>
    </source>
</evidence>
<evidence type="ECO:0000259" key="2">
    <source>
        <dbReference type="Pfam" id="PF20843"/>
    </source>
</evidence>
<dbReference type="OrthoDB" id="2503993at2759"/>
<name>A0A367IT28_RHIST</name>
<comment type="caution">
    <text evidence="3">The sequence shown here is derived from an EMBL/GenBank/DDBJ whole genome shotgun (WGS) entry which is preliminary data.</text>
</comment>
<dbReference type="AlphaFoldDB" id="A0A367IT28"/>
<dbReference type="Proteomes" id="UP000253551">
    <property type="component" value="Unassembled WGS sequence"/>
</dbReference>
<dbReference type="InterPro" id="IPR048265">
    <property type="entry name" value="Rax2-like_third"/>
</dbReference>
<organism evidence="3 4">
    <name type="scientific">Rhizopus stolonifer</name>
    <name type="common">Rhizopus nigricans</name>
    <dbReference type="NCBI Taxonomy" id="4846"/>
    <lineage>
        <taxon>Eukaryota</taxon>
        <taxon>Fungi</taxon>
        <taxon>Fungi incertae sedis</taxon>
        <taxon>Mucoromycota</taxon>
        <taxon>Mucoromycotina</taxon>
        <taxon>Mucoromycetes</taxon>
        <taxon>Mucorales</taxon>
        <taxon>Mucorineae</taxon>
        <taxon>Rhizopodaceae</taxon>
        <taxon>Rhizopus</taxon>
    </lineage>
</organism>
<dbReference type="GO" id="GO:1902929">
    <property type="term" value="C:plasma membrane of growing cell tip"/>
    <property type="evidence" value="ECO:0007669"/>
    <property type="project" value="TreeGrafter"/>
</dbReference>
<dbReference type="PANTHER" id="PTHR31778">
    <property type="entry name" value="BUD SITE SELECTION PROTEIN RAX2"/>
    <property type="match status" value="1"/>
</dbReference>
<feature type="domain" description="Rax2-like third" evidence="2">
    <location>
        <begin position="348"/>
        <end position="490"/>
    </location>
</feature>
<reference evidence="3 4" key="1">
    <citation type="journal article" date="2018" name="G3 (Bethesda)">
        <title>Phylogenetic and Phylogenomic Definition of Rhizopus Species.</title>
        <authorList>
            <person name="Gryganskyi A.P."/>
            <person name="Golan J."/>
            <person name="Dolatabadi S."/>
            <person name="Mondo S."/>
            <person name="Robb S."/>
            <person name="Idnurm A."/>
            <person name="Muszewska A."/>
            <person name="Steczkiewicz K."/>
            <person name="Masonjones S."/>
            <person name="Liao H.L."/>
            <person name="Gajdeczka M.T."/>
            <person name="Anike F."/>
            <person name="Vuek A."/>
            <person name="Anishchenko I.M."/>
            <person name="Voigt K."/>
            <person name="de Hoog G.S."/>
            <person name="Smith M.E."/>
            <person name="Heitman J."/>
            <person name="Vilgalys R."/>
            <person name="Stajich J.E."/>
        </authorList>
    </citation>
    <scope>NUCLEOTIDE SEQUENCE [LARGE SCALE GENOMIC DNA]</scope>
    <source>
        <strain evidence="3 4">LSU 92-RS-03</strain>
    </source>
</reference>